<dbReference type="Proteomes" id="UP000178912">
    <property type="component" value="Unassembled WGS sequence"/>
</dbReference>
<evidence type="ECO:0000313" key="2">
    <source>
        <dbReference type="EMBL" id="CZS92411.1"/>
    </source>
</evidence>
<feature type="chain" id="PRO_5009445655" evidence="1">
    <location>
        <begin position="23"/>
        <end position="110"/>
    </location>
</feature>
<gene>
    <name evidence="2" type="ORF">RAG0_02862</name>
</gene>
<feature type="signal peptide" evidence="1">
    <location>
        <begin position="1"/>
        <end position="22"/>
    </location>
</feature>
<proteinExistence type="predicted"/>
<dbReference type="AlphaFoldDB" id="A0A1E1K337"/>
<evidence type="ECO:0000256" key="1">
    <source>
        <dbReference type="SAM" id="SignalP"/>
    </source>
</evidence>
<protein>
    <submittedName>
        <fullName evidence="2">Uncharacterized protein</fullName>
    </submittedName>
</protein>
<evidence type="ECO:0000313" key="3">
    <source>
        <dbReference type="Proteomes" id="UP000178912"/>
    </source>
</evidence>
<keyword evidence="1" id="KW-0732">Signal</keyword>
<name>A0A1E1K337_9HELO</name>
<keyword evidence="3" id="KW-1185">Reference proteome</keyword>
<accession>A0A1E1K337</accession>
<organism evidence="2 3">
    <name type="scientific">Rhynchosporium agropyri</name>
    <dbReference type="NCBI Taxonomy" id="914238"/>
    <lineage>
        <taxon>Eukaryota</taxon>
        <taxon>Fungi</taxon>
        <taxon>Dikarya</taxon>
        <taxon>Ascomycota</taxon>
        <taxon>Pezizomycotina</taxon>
        <taxon>Leotiomycetes</taxon>
        <taxon>Helotiales</taxon>
        <taxon>Ploettnerulaceae</taxon>
        <taxon>Rhynchosporium</taxon>
    </lineage>
</organism>
<reference evidence="3" key="1">
    <citation type="submission" date="2016-03" db="EMBL/GenBank/DDBJ databases">
        <authorList>
            <person name="Guldener U."/>
        </authorList>
    </citation>
    <scope>NUCLEOTIDE SEQUENCE [LARGE SCALE GENOMIC DNA]</scope>
    <source>
        <strain evidence="3">04CH-RAC-A.6.1</strain>
    </source>
</reference>
<dbReference type="EMBL" id="FJUX01000012">
    <property type="protein sequence ID" value="CZS92411.1"/>
    <property type="molecule type" value="Genomic_DNA"/>
</dbReference>
<sequence length="110" mass="11791">MRFLTLLCLELLAALSLAGVSGVVNFISGSTPAGMLEGLGGGGGAGGRDCRVESAVNGNYSQVDKYPHASCIWLISPLGTSLREQIHQRINWSLRLTLSLHAKRKRLDIK</sequence>